<keyword evidence="4" id="KW-1185">Reference proteome</keyword>
<sequence length="132" mass="15138">MKTDKIDIRVRYAETDQMGVVHHGNYALYLEIARIEWLRKLGISYKKMEESGIGLPVVSLSVKYKKSIKYDDVITVKTTLKNKPSVKVEFDFEILNDLGEILSTANVVLVFVDLKTNKPTRPPEYFLKALSE</sequence>
<reference evidence="3 4" key="1">
    <citation type="submission" date="2017-01" db="EMBL/GenBank/DDBJ databases">
        <title>Complete genome of Lacinutrix venerupis DOK2-8 isolated from seawater in Dokdo.</title>
        <authorList>
            <person name="Chi W.-J."/>
            <person name="Kim J.H."/>
        </authorList>
    </citation>
    <scope>NUCLEOTIDE SEQUENCE [LARGE SCALE GENOMIC DNA]</scope>
    <source>
        <strain evidence="3 4">DOK2-8</strain>
    </source>
</reference>
<evidence type="ECO:0000256" key="2">
    <source>
        <dbReference type="ARBA" id="ARBA00022801"/>
    </source>
</evidence>
<dbReference type="InterPro" id="IPR029069">
    <property type="entry name" value="HotDog_dom_sf"/>
</dbReference>
<dbReference type="InterPro" id="IPR050563">
    <property type="entry name" value="4-hydroxybenzoyl-CoA_TE"/>
</dbReference>
<dbReference type="PANTHER" id="PTHR31793:SF27">
    <property type="entry name" value="NOVEL THIOESTERASE SUPERFAMILY DOMAIN AND SAPOSIN A-TYPE DOMAIN CONTAINING PROTEIN (0610012H03RIK)"/>
    <property type="match status" value="1"/>
</dbReference>
<dbReference type="CDD" id="cd00586">
    <property type="entry name" value="4HBT"/>
    <property type="match status" value="1"/>
</dbReference>
<organism evidence="3 4">
    <name type="scientific">Lacinutrix venerupis</name>
    <dbReference type="NCBI Taxonomy" id="1486034"/>
    <lineage>
        <taxon>Bacteria</taxon>
        <taxon>Pseudomonadati</taxon>
        <taxon>Bacteroidota</taxon>
        <taxon>Flavobacteriia</taxon>
        <taxon>Flavobacteriales</taxon>
        <taxon>Flavobacteriaceae</taxon>
        <taxon>Lacinutrix</taxon>
    </lineage>
</organism>
<dbReference type="Pfam" id="PF13279">
    <property type="entry name" value="4HBT_2"/>
    <property type="match status" value="1"/>
</dbReference>
<dbReference type="InterPro" id="IPR006684">
    <property type="entry name" value="YbgC/YbaW"/>
</dbReference>
<name>A0AAC9LN62_9FLAO</name>
<dbReference type="PANTHER" id="PTHR31793">
    <property type="entry name" value="4-HYDROXYBENZOYL-COA THIOESTERASE FAMILY MEMBER"/>
    <property type="match status" value="1"/>
</dbReference>
<protein>
    <submittedName>
        <fullName evidence="3">Thioesterase</fullName>
    </submittedName>
</protein>
<dbReference type="PROSITE" id="PS01328">
    <property type="entry name" value="4HBCOA_THIOESTERASE"/>
    <property type="match status" value="1"/>
</dbReference>
<dbReference type="PIRSF" id="PIRSF003230">
    <property type="entry name" value="YbgC"/>
    <property type="match status" value="1"/>
</dbReference>
<accession>A0AAC9LN62</accession>
<proteinExistence type="inferred from homology"/>
<dbReference type="NCBIfam" id="TIGR00051">
    <property type="entry name" value="YbgC/FadM family acyl-CoA thioesterase"/>
    <property type="match status" value="1"/>
</dbReference>
<dbReference type="KEGG" id="lvn:BWR22_10175"/>
<dbReference type="AlphaFoldDB" id="A0AAC9LN62"/>
<dbReference type="InterPro" id="IPR008272">
    <property type="entry name" value="HB-CoA_thioesterase_AS"/>
</dbReference>
<gene>
    <name evidence="3" type="ORF">BWR22_10175</name>
</gene>
<dbReference type="Gene3D" id="3.10.129.10">
    <property type="entry name" value="Hotdog Thioesterase"/>
    <property type="match status" value="1"/>
</dbReference>
<dbReference type="RefSeq" id="WP_076733569.1">
    <property type="nucleotide sequence ID" value="NZ_CP019352.1"/>
</dbReference>
<dbReference type="SUPFAM" id="SSF54637">
    <property type="entry name" value="Thioesterase/thiol ester dehydrase-isomerase"/>
    <property type="match status" value="1"/>
</dbReference>
<keyword evidence="2" id="KW-0378">Hydrolase</keyword>
<dbReference type="Proteomes" id="UP000187506">
    <property type="component" value="Chromosome"/>
</dbReference>
<evidence type="ECO:0000313" key="3">
    <source>
        <dbReference type="EMBL" id="APY00663.1"/>
    </source>
</evidence>
<dbReference type="GO" id="GO:0047617">
    <property type="term" value="F:fatty acyl-CoA hydrolase activity"/>
    <property type="evidence" value="ECO:0007669"/>
    <property type="project" value="TreeGrafter"/>
</dbReference>
<comment type="similarity">
    <text evidence="1">Belongs to the 4-hydroxybenzoyl-CoA thioesterase family.</text>
</comment>
<evidence type="ECO:0000313" key="4">
    <source>
        <dbReference type="Proteomes" id="UP000187506"/>
    </source>
</evidence>
<dbReference type="EMBL" id="CP019352">
    <property type="protein sequence ID" value="APY00663.1"/>
    <property type="molecule type" value="Genomic_DNA"/>
</dbReference>
<evidence type="ECO:0000256" key="1">
    <source>
        <dbReference type="ARBA" id="ARBA00005953"/>
    </source>
</evidence>